<dbReference type="FunFam" id="3.30.420.40:FF:000115">
    <property type="entry name" value="Pantothenate kinase PanK"/>
    <property type="match status" value="1"/>
</dbReference>
<evidence type="ECO:0000256" key="2">
    <source>
        <dbReference type="ARBA" id="ARBA00022840"/>
    </source>
</evidence>
<dbReference type="SUPFAM" id="SSF53067">
    <property type="entry name" value="Actin-like ATPase domain"/>
    <property type="match status" value="3"/>
</dbReference>
<feature type="compositionally biased region" description="Polar residues" evidence="4">
    <location>
        <begin position="324"/>
        <end position="353"/>
    </location>
</feature>
<dbReference type="GO" id="GO:0005829">
    <property type="term" value="C:cytosol"/>
    <property type="evidence" value="ECO:0007669"/>
    <property type="project" value="TreeGrafter"/>
</dbReference>
<dbReference type="NCBIfam" id="TIGR00555">
    <property type="entry name" value="panK_eukar"/>
    <property type="match status" value="1"/>
</dbReference>
<feature type="region of interest" description="Disordered" evidence="4">
    <location>
        <begin position="602"/>
        <end position="623"/>
    </location>
</feature>
<feature type="region of interest" description="Disordered" evidence="4">
    <location>
        <begin position="189"/>
        <end position="208"/>
    </location>
</feature>
<dbReference type="Gene3D" id="3.30.420.510">
    <property type="match status" value="2"/>
</dbReference>
<dbReference type="Proteomes" id="UP000054564">
    <property type="component" value="Unassembled WGS sequence"/>
</dbReference>
<sequence length="623" mass="67444">MSDRHLPASTSTLRVDIRGAEILDEDESNETSDIYLPKHTEFISHIALDIGGSLAKVVYFTRAADLSSSRESHAKGPAGSLPRKPSSREGLKTGESPVHQPSRSPSSQSTSSSDPEPSNLSNSRPHSSARSSVSQPNGILNPTVVREELYNSRSRSLDPGQPTCNPSVPTNPETDDGTRQLTSKLASLSSINLQDPFRNPKDRLSRSSSISSIPGGRLNFIKFETGCIESECITFISNLIQLSAESNRVPISTMKRGVKIILTGGGAYMYADLIKNALGGDVEVLSEDEMDCLITGLNFITEIPNEVFWFSDQLVQEIIHNNPADPSQQERLLTNNSTKPHGPIQPSTSTTPDPSLDEDPSASIEQFPRPSPNPPQYSVLFESNPSPQFPCMLVNIGSGVSIIKVTNFGKFERISGTSLGGGTLWGLLSLLTEAKSFDEMLDLSIKGDNSKVDMLVGDIYGQDYGKIGLKSSTIASSFGKVFKKKSASSATTTTTTTSTTASNDSDLQNHKVGFKPEDISKSLLYAISNNIGQIAHLNAEKHGLDRIYFGGCFIRGHAATVSTLSYAIRFWSKGTKRAFFLRHEGYLGSIGAWLKNIGHEIDQASSSSPPHPPSHEHEHPSHS</sequence>
<dbReference type="CDD" id="cd24123">
    <property type="entry name" value="ASKHA_NBD_PanK-II_Pank4"/>
    <property type="match status" value="1"/>
</dbReference>
<evidence type="ECO:0000313" key="5">
    <source>
        <dbReference type="EMBL" id="KNE95460.1"/>
    </source>
</evidence>
<gene>
    <name evidence="5" type="ORF">PSTG_11172</name>
</gene>
<dbReference type="InterPro" id="IPR043129">
    <property type="entry name" value="ATPase_NBD"/>
</dbReference>
<dbReference type="InterPro" id="IPR004567">
    <property type="entry name" value="Type_II_PanK"/>
</dbReference>
<dbReference type="Gene3D" id="3.30.420.40">
    <property type="match status" value="1"/>
</dbReference>
<dbReference type="OrthoDB" id="498611at2759"/>
<dbReference type="GO" id="GO:0005524">
    <property type="term" value="F:ATP binding"/>
    <property type="evidence" value="ECO:0007669"/>
    <property type="project" value="UniProtKB-KW"/>
</dbReference>
<reference evidence="6" key="1">
    <citation type="submission" date="2014-03" db="EMBL/GenBank/DDBJ databases">
        <title>The Genome Sequence of Puccinia striiformis f. sp. tritici PST-78.</title>
        <authorList>
            <consortium name="The Broad Institute Genome Sequencing Platform"/>
            <person name="Cuomo C."/>
            <person name="Hulbert S."/>
            <person name="Chen X."/>
            <person name="Walker B."/>
            <person name="Young S.K."/>
            <person name="Zeng Q."/>
            <person name="Gargeya S."/>
            <person name="Fitzgerald M."/>
            <person name="Haas B."/>
            <person name="Abouelleil A."/>
            <person name="Alvarado L."/>
            <person name="Arachchi H.M."/>
            <person name="Berlin A.M."/>
            <person name="Chapman S.B."/>
            <person name="Goldberg J."/>
            <person name="Griggs A."/>
            <person name="Gujja S."/>
            <person name="Hansen M."/>
            <person name="Howarth C."/>
            <person name="Imamovic A."/>
            <person name="Larimer J."/>
            <person name="McCowan C."/>
            <person name="Montmayeur A."/>
            <person name="Murphy C."/>
            <person name="Neiman D."/>
            <person name="Pearson M."/>
            <person name="Priest M."/>
            <person name="Roberts A."/>
            <person name="Saif S."/>
            <person name="Shea T."/>
            <person name="Sisk P."/>
            <person name="Sykes S."/>
            <person name="Wortman J."/>
            <person name="Nusbaum C."/>
            <person name="Birren B."/>
        </authorList>
    </citation>
    <scope>NUCLEOTIDE SEQUENCE [LARGE SCALE GENOMIC DNA]</scope>
    <source>
        <strain evidence="6">race PST-78</strain>
    </source>
</reference>
<keyword evidence="3" id="KW-0173">Coenzyme A biosynthesis</keyword>
<dbReference type="PANTHER" id="PTHR12280:SF20">
    <property type="entry name" value="4'-PHOSPHOPANTETHEINE PHOSPHATASE"/>
    <property type="match status" value="1"/>
</dbReference>
<evidence type="ECO:0000256" key="1">
    <source>
        <dbReference type="ARBA" id="ARBA00022741"/>
    </source>
</evidence>
<keyword evidence="2" id="KW-0067">ATP-binding</keyword>
<accession>A0A0L0V859</accession>
<feature type="compositionally biased region" description="Polar residues" evidence="4">
    <location>
        <begin position="162"/>
        <end position="172"/>
    </location>
</feature>
<dbReference type="GO" id="GO:0004594">
    <property type="term" value="F:pantothenate kinase activity"/>
    <property type="evidence" value="ECO:0007669"/>
    <property type="project" value="TreeGrafter"/>
</dbReference>
<dbReference type="GO" id="GO:0015937">
    <property type="term" value="P:coenzyme A biosynthetic process"/>
    <property type="evidence" value="ECO:0007669"/>
    <property type="project" value="UniProtKB-KW"/>
</dbReference>
<dbReference type="GO" id="GO:0005634">
    <property type="term" value="C:nucleus"/>
    <property type="evidence" value="ECO:0007669"/>
    <property type="project" value="TreeGrafter"/>
</dbReference>
<evidence type="ECO:0000256" key="4">
    <source>
        <dbReference type="SAM" id="MobiDB-lite"/>
    </source>
</evidence>
<feature type="compositionally biased region" description="Low complexity" evidence="4">
    <location>
        <begin position="96"/>
        <end position="134"/>
    </location>
</feature>
<protein>
    <recommendedName>
        <fullName evidence="7">Pantothenate kinase</fullName>
    </recommendedName>
</protein>
<dbReference type="Pfam" id="PF03630">
    <property type="entry name" value="Fumble"/>
    <property type="match status" value="2"/>
</dbReference>
<evidence type="ECO:0008006" key="7">
    <source>
        <dbReference type="Google" id="ProtNLM"/>
    </source>
</evidence>
<keyword evidence="1" id="KW-0547">Nucleotide-binding</keyword>
<evidence type="ECO:0000256" key="3">
    <source>
        <dbReference type="ARBA" id="ARBA00022993"/>
    </source>
</evidence>
<keyword evidence="6" id="KW-1185">Reference proteome</keyword>
<organism evidence="5 6">
    <name type="scientific">Puccinia striiformis f. sp. tritici PST-78</name>
    <dbReference type="NCBI Taxonomy" id="1165861"/>
    <lineage>
        <taxon>Eukaryota</taxon>
        <taxon>Fungi</taxon>
        <taxon>Dikarya</taxon>
        <taxon>Basidiomycota</taxon>
        <taxon>Pucciniomycotina</taxon>
        <taxon>Pucciniomycetes</taxon>
        <taxon>Pucciniales</taxon>
        <taxon>Pucciniaceae</taxon>
        <taxon>Puccinia</taxon>
    </lineage>
</organism>
<dbReference type="AlphaFoldDB" id="A0A0L0V859"/>
<comment type="caution">
    <text evidence="5">The sequence shown here is derived from an EMBL/GenBank/DDBJ whole genome shotgun (WGS) entry which is preliminary data.</text>
</comment>
<feature type="region of interest" description="Disordered" evidence="4">
    <location>
        <begin position="65"/>
        <end position="180"/>
    </location>
</feature>
<name>A0A0L0V859_9BASI</name>
<feature type="compositionally biased region" description="Basic and acidic residues" evidence="4">
    <location>
        <begin position="613"/>
        <end position="623"/>
    </location>
</feature>
<dbReference type="EMBL" id="AJIL01000096">
    <property type="protein sequence ID" value="KNE95460.1"/>
    <property type="molecule type" value="Genomic_DNA"/>
</dbReference>
<evidence type="ECO:0000313" key="6">
    <source>
        <dbReference type="Proteomes" id="UP000054564"/>
    </source>
</evidence>
<dbReference type="STRING" id="1165861.A0A0L0V859"/>
<dbReference type="PANTHER" id="PTHR12280">
    <property type="entry name" value="PANTOTHENATE KINASE"/>
    <property type="match status" value="1"/>
</dbReference>
<feature type="region of interest" description="Disordered" evidence="4">
    <location>
        <begin position="323"/>
        <end position="378"/>
    </location>
</feature>
<proteinExistence type="predicted"/>